<dbReference type="PANTHER" id="PTHR35630:SF1">
    <property type="entry name" value="LEGUMINOSIN GROUP486 SECRETED PEPTIDE"/>
    <property type="match status" value="1"/>
</dbReference>
<dbReference type="AlphaFoldDB" id="A0A6N2B550"/>
<name>A0A6N2B550_SOLCI</name>
<dbReference type="EMBL" id="RXGB01004694">
    <property type="protein sequence ID" value="TMW89148.1"/>
    <property type="molecule type" value="Genomic_DNA"/>
</dbReference>
<evidence type="ECO:0000313" key="1">
    <source>
        <dbReference type="EMBL" id="TMW89148.1"/>
    </source>
</evidence>
<dbReference type="PANTHER" id="PTHR35630">
    <property type="entry name" value="LEGUMINOSIN GROUP486 SECRETED PEPTIDE"/>
    <property type="match status" value="1"/>
</dbReference>
<protein>
    <recommendedName>
        <fullName evidence="2">S-protein homolog</fullName>
    </recommendedName>
</protein>
<accession>A0A6N2B550</accession>
<gene>
    <name evidence="1" type="ORF">EJD97_017611</name>
</gene>
<comment type="caution">
    <text evidence="1">The sequence shown here is derived from an EMBL/GenBank/DDBJ whole genome shotgun (WGS) entry which is preliminary data.</text>
</comment>
<reference evidence="1" key="1">
    <citation type="submission" date="2019-05" db="EMBL/GenBank/DDBJ databases">
        <title>The de novo reference genome and transcriptome assemblies of the wild tomato species Solanum chilense.</title>
        <authorList>
            <person name="Stam R."/>
            <person name="Nosenko T."/>
            <person name="Hoerger A.C."/>
            <person name="Stephan W."/>
            <person name="Seidel M.A."/>
            <person name="Kuhn J.M.M."/>
            <person name="Haberer G."/>
            <person name="Tellier A."/>
        </authorList>
    </citation>
    <scope>NUCLEOTIDE SEQUENCE</scope>
    <source>
        <tissue evidence="1">Mature leaves</tissue>
    </source>
</reference>
<proteinExistence type="predicted"/>
<evidence type="ECO:0008006" key="2">
    <source>
        <dbReference type="Google" id="ProtNLM"/>
    </source>
</evidence>
<sequence>MASNITNSPLIIILLMSLILYQFSFYSFADLDQPIVAFFNDIPQNLNPIVKLEIKLKNSGRHVARGEMDIHGSQFLLKARVIDDIFVCNVEWNHSRAFLHIYDPVKKDKGHLIIYWSIQDKGIMKSWDAQKWTFIANWTHNS</sequence>
<organism evidence="1">
    <name type="scientific">Solanum chilense</name>
    <name type="common">Tomato</name>
    <name type="synonym">Lycopersicon chilense</name>
    <dbReference type="NCBI Taxonomy" id="4083"/>
    <lineage>
        <taxon>Eukaryota</taxon>
        <taxon>Viridiplantae</taxon>
        <taxon>Streptophyta</taxon>
        <taxon>Embryophyta</taxon>
        <taxon>Tracheophyta</taxon>
        <taxon>Spermatophyta</taxon>
        <taxon>Magnoliopsida</taxon>
        <taxon>eudicotyledons</taxon>
        <taxon>Gunneridae</taxon>
        <taxon>Pentapetalae</taxon>
        <taxon>asterids</taxon>
        <taxon>lamiids</taxon>
        <taxon>Solanales</taxon>
        <taxon>Solanaceae</taxon>
        <taxon>Solanoideae</taxon>
        <taxon>Solaneae</taxon>
        <taxon>Solanum</taxon>
        <taxon>Solanum subgen. Lycopersicon</taxon>
    </lineage>
</organism>